<name>A0A1V9XV52_9ACAR</name>
<dbReference type="Proteomes" id="UP000192247">
    <property type="component" value="Unassembled WGS sequence"/>
</dbReference>
<feature type="domain" description="RecF/RecN/SMC N-terminal" evidence="1">
    <location>
        <begin position="193"/>
        <end position="559"/>
    </location>
</feature>
<evidence type="ECO:0000313" key="3">
    <source>
        <dbReference type="Proteomes" id="UP000192247"/>
    </source>
</evidence>
<feature type="non-terminal residue" evidence="2">
    <location>
        <position position="1"/>
    </location>
</feature>
<dbReference type="InterPro" id="IPR003395">
    <property type="entry name" value="RecF/RecN/SMC_N"/>
</dbReference>
<dbReference type="EMBL" id="MNPL01003615">
    <property type="protein sequence ID" value="OQR77370.1"/>
    <property type="molecule type" value="Genomic_DNA"/>
</dbReference>
<dbReference type="OrthoDB" id="413649at2759"/>
<proteinExistence type="predicted"/>
<protein>
    <submittedName>
        <fullName evidence="2">Chromosome partition protein smc-like</fullName>
    </submittedName>
</protein>
<dbReference type="InParanoid" id="A0A1V9XV52"/>
<dbReference type="STRING" id="418985.A0A1V9XV52"/>
<dbReference type="AlphaFoldDB" id="A0A1V9XV52"/>
<sequence length="578" mass="66710">DDSYFASNSTRRNQMLSLIAAELRHVWLLDKNSDTSSVSNIDDALDFFDDRRFSGLTFVNQNGDIATRNSVTVGRRTCSYNLISAYQDYLKLPTELEIEEKVNKFKMTQQEIRRMIRENDLALIQIQEIISGLSNEREETFRKKYSLEKRVTATDHIVRMHCSGKRKAERILRIMLDVLEEKRHLAEERNRSPQNKHTQLKQLIDRIQKNQIELAAGKEECVNIQQRLKSMGENQLNLQERLSHLTASWITTPDLMLDNMSQEIQRIQHEIDVTQMSVLDHHNHSKGLVKNVHDIANFQEKLDLAANMVNVNTESLIENEQKLAGLHAKLNRLCSQYTYLGGGNAPLNKSEEQFANLGQLDAVRARRELDNLRGELAQMPIGTCLINSNNAEEFALRLADYRSFHTTLMELEKMEFDNVENKLFRVRQTIERSALDGIQEQMQRVFKLIVPKGQVKLIPAYSIQNGENGTHEGELVSLQIKAKFKPSEPFRGTDMFSGGQRAIMSLVLVATRNQINEHHILLLDEVDAPFDELRCIKFAELLKELSRETQIIFVSHRLNPDMPKSIANRVHKVYRHNE</sequence>
<accession>A0A1V9XV52</accession>
<comment type="caution">
    <text evidence="2">The sequence shown here is derived from an EMBL/GenBank/DDBJ whole genome shotgun (WGS) entry which is preliminary data.</text>
</comment>
<gene>
    <name evidence="2" type="ORF">BIW11_07140</name>
</gene>
<evidence type="ECO:0000313" key="2">
    <source>
        <dbReference type="EMBL" id="OQR77370.1"/>
    </source>
</evidence>
<dbReference type="PANTHER" id="PTHR43977">
    <property type="entry name" value="STRUCTURAL MAINTENANCE OF CHROMOSOMES PROTEIN 3"/>
    <property type="match status" value="1"/>
</dbReference>
<dbReference type="SUPFAM" id="SSF52540">
    <property type="entry name" value="P-loop containing nucleoside triphosphate hydrolases"/>
    <property type="match status" value="1"/>
</dbReference>
<reference evidence="2 3" key="1">
    <citation type="journal article" date="2017" name="Gigascience">
        <title>Draft genome of the honey bee ectoparasitic mite, Tropilaelaps mercedesae, is shaped by the parasitic life history.</title>
        <authorList>
            <person name="Dong X."/>
            <person name="Armstrong S.D."/>
            <person name="Xia D."/>
            <person name="Makepeace B.L."/>
            <person name="Darby A.C."/>
            <person name="Kadowaki T."/>
        </authorList>
    </citation>
    <scope>NUCLEOTIDE SEQUENCE [LARGE SCALE GENOMIC DNA]</scope>
    <source>
        <strain evidence="2">Wuxi-XJTLU</strain>
    </source>
</reference>
<organism evidence="2 3">
    <name type="scientific">Tropilaelaps mercedesae</name>
    <dbReference type="NCBI Taxonomy" id="418985"/>
    <lineage>
        <taxon>Eukaryota</taxon>
        <taxon>Metazoa</taxon>
        <taxon>Ecdysozoa</taxon>
        <taxon>Arthropoda</taxon>
        <taxon>Chelicerata</taxon>
        <taxon>Arachnida</taxon>
        <taxon>Acari</taxon>
        <taxon>Parasitiformes</taxon>
        <taxon>Mesostigmata</taxon>
        <taxon>Gamasina</taxon>
        <taxon>Dermanyssoidea</taxon>
        <taxon>Laelapidae</taxon>
        <taxon>Tropilaelaps</taxon>
    </lineage>
</organism>
<dbReference type="Pfam" id="PF02463">
    <property type="entry name" value="SMC_N"/>
    <property type="match status" value="1"/>
</dbReference>
<evidence type="ECO:0000259" key="1">
    <source>
        <dbReference type="Pfam" id="PF02463"/>
    </source>
</evidence>
<dbReference type="Gene3D" id="3.40.50.300">
    <property type="entry name" value="P-loop containing nucleotide triphosphate hydrolases"/>
    <property type="match status" value="1"/>
</dbReference>
<feature type="non-terminal residue" evidence="2">
    <location>
        <position position="578"/>
    </location>
</feature>
<dbReference type="InterPro" id="IPR027417">
    <property type="entry name" value="P-loop_NTPase"/>
</dbReference>
<keyword evidence="3" id="KW-1185">Reference proteome</keyword>